<evidence type="ECO:0000256" key="4">
    <source>
        <dbReference type="ARBA" id="ARBA00022989"/>
    </source>
</evidence>
<dbReference type="InterPro" id="IPR001851">
    <property type="entry name" value="ABC_transp_permease"/>
</dbReference>
<feature type="transmembrane region" description="Helical" evidence="6">
    <location>
        <begin position="219"/>
        <end position="246"/>
    </location>
</feature>
<name>A0A369W748_9HYPH</name>
<dbReference type="PANTHER" id="PTHR30482:SF10">
    <property type="entry name" value="HIGH-AFFINITY BRANCHED-CHAIN AMINO ACID TRANSPORT PROTEIN BRAE"/>
    <property type="match status" value="1"/>
</dbReference>
<evidence type="ECO:0000256" key="6">
    <source>
        <dbReference type="SAM" id="Phobius"/>
    </source>
</evidence>
<dbReference type="GO" id="GO:0005886">
    <property type="term" value="C:plasma membrane"/>
    <property type="evidence" value="ECO:0007669"/>
    <property type="project" value="UniProtKB-SubCell"/>
</dbReference>
<dbReference type="PANTHER" id="PTHR30482">
    <property type="entry name" value="HIGH-AFFINITY BRANCHED-CHAIN AMINO ACID TRANSPORT SYSTEM PERMEASE"/>
    <property type="match status" value="1"/>
</dbReference>
<evidence type="ECO:0000256" key="5">
    <source>
        <dbReference type="ARBA" id="ARBA00023136"/>
    </source>
</evidence>
<evidence type="ECO:0000256" key="1">
    <source>
        <dbReference type="ARBA" id="ARBA00004651"/>
    </source>
</evidence>
<dbReference type="AlphaFoldDB" id="A0A369W748"/>
<proteinExistence type="predicted"/>
<keyword evidence="2" id="KW-1003">Cell membrane</keyword>
<keyword evidence="4 6" id="KW-1133">Transmembrane helix</keyword>
<feature type="transmembrane region" description="Helical" evidence="6">
    <location>
        <begin position="31"/>
        <end position="49"/>
    </location>
</feature>
<protein>
    <submittedName>
        <fullName evidence="7">Branched-chain amino acid ABC transporter permease</fullName>
    </submittedName>
</protein>
<comment type="subcellular location">
    <subcellularLocation>
        <location evidence="1">Cell membrane</location>
        <topology evidence="1">Multi-pass membrane protein</topology>
    </subcellularLocation>
</comment>
<evidence type="ECO:0000256" key="3">
    <source>
        <dbReference type="ARBA" id="ARBA00022692"/>
    </source>
</evidence>
<dbReference type="Pfam" id="PF02653">
    <property type="entry name" value="BPD_transp_2"/>
    <property type="match status" value="1"/>
</dbReference>
<evidence type="ECO:0000313" key="8">
    <source>
        <dbReference type="Proteomes" id="UP000253759"/>
    </source>
</evidence>
<sequence length="287" mass="30314">MATYIIGILVTVSLFAILAMSLDLLLGYTGLFTISHAAIFGIGAYGAALTMQAFGWGFLPAVGVALGASALVSAAISLPSLRVSGDYLVLASFAIQEVFYSLLVNLDGITGGSAGLHRIPQPSILGFTLTRPLDFLIAYTLIAVLIFIALSVLVRSPFGLLLKAIREDEIVPQTLGKDVVAAKVKIFVIAGCVAGLAGALYGSYYTFIDPLTFDVHASVLILSMVLIGGMGTLWGPVAGAALLIILPELLRFFPFPSEVLGNLRQIFYGLIIIGFCFLRPTGLVRAR</sequence>
<keyword evidence="5 6" id="KW-0472">Membrane</keyword>
<dbReference type="CDD" id="cd06581">
    <property type="entry name" value="TM_PBP1_LivM_like"/>
    <property type="match status" value="1"/>
</dbReference>
<feature type="transmembrane region" description="Helical" evidence="6">
    <location>
        <begin position="266"/>
        <end position="284"/>
    </location>
</feature>
<dbReference type="Proteomes" id="UP000253759">
    <property type="component" value="Unassembled WGS sequence"/>
</dbReference>
<keyword evidence="8" id="KW-1185">Reference proteome</keyword>
<dbReference type="GO" id="GO:0015658">
    <property type="term" value="F:branched-chain amino acid transmembrane transporter activity"/>
    <property type="evidence" value="ECO:0007669"/>
    <property type="project" value="InterPro"/>
</dbReference>
<reference evidence="8" key="1">
    <citation type="submission" date="2018-07" db="EMBL/GenBank/DDBJ databases">
        <authorList>
            <person name="Liu B.-T."/>
            <person name="Du Z."/>
        </authorList>
    </citation>
    <scope>NUCLEOTIDE SEQUENCE [LARGE SCALE GENOMIC DNA]</scope>
    <source>
        <strain evidence="8">XYN52</strain>
    </source>
</reference>
<comment type="caution">
    <text evidence="7">The sequence shown here is derived from an EMBL/GenBank/DDBJ whole genome shotgun (WGS) entry which is preliminary data.</text>
</comment>
<feature type="transmembrane region" description="Helical" evidence="6">
    <location>
        <begin position="56"/>
        <end position="78"/>
    </location>
</feature>
<feature type="transmembrane region" description="Helical" evidence="6">
    <location>
        <begin position="136"/>
        <end position="154"/>
    </location>
</feature>
<accession>A0A369W748</accession>
<feature type="transmembrane region" description="Helical" evidence="6">
    <location>
        <begin position="186"/>
        <end position="207"/>
    </location>
</feature>
<dbReference type="InterPro" id="IPR043428">
    <property type="entry name" value="LivM-like"/>
</dbReference>
<organism evidence="7 8">
    <name type="scientific">Pelagibacterium lacus</name>
    <dbReference type="NCBI Taxonomy" id="2282655"/>
    <lineage>
        <taxon>Bacteria</taxon>
        <taxon>Pseudomonadati</taxon>
        <taxon>Pseudomonadota</taxon>
        <taxon>Alphaproteobacteria</taxon>
        <taxon>Hyphomicrobiales</taxon>
        <taxon>Devosiaceae</taxon>
        <taxon>Pelagibacterium</taxon>
    </lineage>
</organism>
<evidence type="ECO:0000313" key="7">
    <source>
        <dbReference type="EMBL" id="RDE10524.1"/>
    </source>
</evidence>
<dbReference type="OrthoDB" id="7917346at2"/>
<gene>
    <name evidence="7" type="ORF">DVH29_00805</name>
</gene>
<dbReference type="EMBL" id="QQNH01000001">
    <property type="protein sequence ID" value="RDE10524.1"/>
    <property type="molecule type" value="Genomic_DNA"/>
</dbReference>
<dbReference type="RefSeq" id="WP_114644244.1">
    <property type="nucleotide sequence ID" value="NZ_QQNH01000001.1"/>
</dbReference>
<evidence type="ECO:0000256" key="2">
    <source>
        <dbReference type="ARBA" id="ARBA00022475"/>
    </source>
</evidence>
<keyword evidence="3 6" id="KW-0812">Transmembrane</keyword>